<sequence length="432" mass="48735">MGKVFCLYSTGSIVVYVILGLIVTAYGFGNPSSSIPKQKVLEVERKLKQLRRHSLKTIQSEDGDIIDCVDIRKQPAFDHPALKDHKIQMAPTRNVSRERTASVKRTKSKMVNLSAEESTFINVTSQVWQKSGRCPQGTIPIRRIRKKQLLKAHSIEDYGRKKPSIFHQTAQLNRDLDSFVRENYSKAMLFAVGFRYLGAKADFLVFNPYVETEDEYSTTQVALFNGGSYDHECVEAGWAVNPGVYGDKTTRLFVYWTADGSNTTGCFDLTCPGFVQTSNEIALGAAISPISLPGDLGPSMTIYIYKDPVTSNWWVQYGEKDIGYWPPELFQDIRYNAESVEWAGEVYSTRVGQIPHTKTQMGSGMYPDGTCFDCGTFTRMRVHDNSPFLKIPEFADAYTDEYRCYGAEFMSDYLDDPIFHYGGPGMSWTCPL</sequence>
<name>A0ACB9LXQ5_BAUVA</name>
<proteinExistence type="predicted"/>
<gene>
    <name evidence="1" type="ORF">L6164_024531</name>
</gene>
<evidence type="ECO:0000313" key="1">
    <source>
        <dbReference type="EMBL" id="KAI4316558.1"/>
    </source>
</evidence>
<accession>A0ACB9LXQ5</accession>
<organism evidence="1 2">
    <name type="scientific">Bauhinia variegata</name>
    <name type="common">Purple orchid tree</name>
    <name type="synonym">Phanera variegata</name>
    <dbReference type="NCBI Taxonomy" id="167791"/>
    <lineage>
        <taxon>Eukaryota</taxon>
        <taxon>Viridiplantae</taxon>
        <taxon>Streptophyta</taxon>
        <taxon>Embryophyta</taxon>
        <taxon>Tracheophyta</taxon>
        <taxon>Spermatophyta</taxon>
        <taxon>Magnoliopsida</taxon>
        <taxon>eudicotyledons</taxon>
        <taxon>Gunneridae</taxon>
        <taxon>Pentapetalae</taxon>
        <taxon>rosids</taxon>
        <taxon>fabids</taxon>
        <taxon>Fabales</taxon>
        <taxon>Fabaceae</taxon>
        <taxon>Cercidoideae</taxon>
        <taxon>Cercideae</taxon>
        <taxon>Bauhiniinae</taxon>
        <taxon>Bauhinia</taxon>
    </lineage>
</organism>
<protein>
    <submittedName>
        <fullName evidence="1">Uncharacterized protein</fullName>
    </submittedName>
</protein>
<dbReference type="Proteomes" id="UP000828941">
    <property type="component" value="Chromosome 10"/>
</dbReference>
<dbReference type="EMBL" id="CM039435">
    <property type="protein sequence ID" value="KAI4316558.1"/>
    <property type="molecule type" value="Genomic_DNA"/>
</dbReference>
<reference evidence="1 2" key="1">
    <citation type="journal article" date="2022" name="DNA Res.">
        <title>Chromosomal-level genome assembly of the orchid tree Bauhinia variegata (Leguminosae; Cercidoideae) supports the allotetraploid origin hypothesis of Bauhinia.</title>
        <authorList>
            <person name="Zhong Y."/>
            <person name="Chen Y."/>
            <person name="Zheng D."/>
            <person name="Pang J."/>
            <person name="Liu Y."/>
            <person name="Luo S."/>
            <person name="Meng S."/>
            <person name="Qian L."/>
            <person name="Wei D."/>
            <person name="Dai S."/>
            <person name="Zhou R."/>
        </authorList>
    </citation>
    <scope>NUCLEOTIDE SEQUENCE [LARGE SCALE GENOMIC DNA]</scope>
    <source>
        <strain evidence="1">BV-YZ2020</strain>
    </source>
</reference>
<comment type="caution">
    <text evidence="1">The sequence shown here is derived from an EMBL/GenBank/DDBJ whole genome shotgun (WGS) entry which is preliminary data.</text>
</comment>
<keyword evidence="2" id="KW-1185">Reference proteome</keyword>
<evidence type="ECO:0000313" key="2">
    <source>
        <dbReference type="Proteomes" id="UP000828941"/>
    </source>
</evidence>